<evidence type="ECO:0000313" key="6">
    <source>
        <dbReference type="Proteomes" id="UP000604825"/>
    </source>
</evidence>
<dbReference type="Proteomes" id="UP000604825">
    <property type="component" value="Unassembled WGS sequence"/>
</dbReference>
<protein>
    <recommendedName>
        <fullName evidence="7">GDSL esterase/lipase</fullName>
    </recommendedName>
</protein>
<evidence type="ECO:0000256" key="3">
    <source>
        <dbReference type="ARBA" id="ARBA00023098"/>
    </source>
</evidence>
<dbReference type="PANTHER" id="PTHR46020">
    <property type="entry name" value="OSJNBB0059K02.9 PROTEIN"/>
    <property type="match status" value="1"/>
</dbReference>
<name>A0A811N2R1_9POAL</name>
<dbReference type="GO" id="GO:0016788">
    <property type="term" value="F:hydrolase activity, acting on ester bonds"/>
    <property type="evidence" value="ECO:0007669"/>
    <property type="project" value="InterPro"/>
</dbReference>
<keyword evidence="2" id="KW-0378">Hydrolase</keyword>
<keyword evidence="6" id="KW-1185">Reference proteome</keyword>
<gene>
    <name evidence="5" type="ORF">NCGR_LOCUS11434</name>
</gene>
<dbReference type="EMBL" id="CAJGYO010000003">
    <property type="protein sequence ID" value="CAD6217448.1"/>
    <property type="molecule type" value="Genomic_DNA"/>
</dbReference>
<keyword evidence="3" id="KW-0443">Lipid metabolism</keyword>
<evidence type="ECO:0000256" key="1">
    <source>
        <dbReference type="ARBA" id="ARBA00008668"/>
    </source>
</evidence>
<reference evidence="5" key="1">
    <citation type="submission" date="2020-10" db="EMBL/GenBank/DDBJ databases">
        <authorList>
            <person name="Han B."/>
            <person name="Lu T."/>
            <person name="Zhao Q."/>
            <person name="Huang X."/>
            <person name="Zhao Y."/>
        </authorList>
    </citation>
    <scope>NUCLEOTIDE SEQUENCE</scope>
</reference>
<evidence type="ECO:0000256" key="4">
    <source>
        <dbReference type="SAM" id="SignalP"/>
    </source>
</evidence>
<keyword evidence="4" id="KW-0732">Signal</keyword>
<feature type="chain" id="PRO_5032983184" description="GDSL esterase/lipase" evidence="4">
    <location>
        <begin position="27"/>
        <end position="354"/>
    </location>
</feature>
<comment type="caution">
    <text evidence="5">The sequence shown here is derived from an EMBL/GenBank/DDBJ whole genome shotgun (WGS) entry which is preliminary data.</text>
</comment>
<dbReference type="AlphaFoldDB" id="A0A811N2R1"/>
<organism evidence="5 6">
    <name type="scientific">Miscanthus lutarioriparius</name>
    <dbReference type="NCBI Taxonomy" id="422564"/>
    <lineage>
        <taxon>Eukaryota</taxon>
        <taxon>Viridiplantae</taxon>
        <taxon>Streptophyta</taxon>
        <taxon>Embryophyta</taxon>
        <taxon>Tracheophyta</taxon>
        <taxon>Spermatophyta</taxon>
        <taxon>Magnoliopsida</taxon>
        <taxon>Liliopsida</taxon>
        <taxon>Poales</taxon>
        <taxon>Poaceae</taxon>
        <taxon>PACMAD clade</taxon>
        <taxon>Panicoideae</taxon>
        <taxon>Andropogonodae</taxon>
        <taxon>Andropogoneae</taxon>
        <taxon>Saccharinae</taxon>
        <taxon>Miscanthus</taxon>
    </lineage>
</organism>
<dbReference type="InterPro" id="IPR036514">
    <property type="entry name" value="SGNH_hydro_sf"/>
</dbReference>
<evidence type="ECO:0000313" key="5">
    <source>
        <dbReference type="EMBL" id="CAD6217448.1"/>
    </source>
</evidence>
<dbReference type="Pfam" id="PF00657">
    <property type="entry name" value="Lipase_GDSL"/>
    <property type="match status" value="1"/>
</dbReference>
<dbReference type="OrthoDB" id="583516at2759"/>
<evidence type="ECO:0000256" key="2">
    <source>
        <dbReference type="ARBA" id="ARBA00022801"/>
    </source>
</evidence>
<evidence type="ECO:0008006" key="7">
    <source>
        <dbReference type="Google" id="ProtNLM"/>
    </source>
</evidence>
<dbReference type="PANTHER" id="PTHR46020:SF4">
    <property type="entry name" value="OS04G0650200 PROTEIN"/>
    <property type="match status" value="1"/>
</dbReference>
<sequence length="354" mass="39679">MKPLAAIIIPVLVLLLVAMNAAHVESRRSGMMYQLYVFGDSYADTGNLPKSNLSRESRQWYKPYGTSSPSGRFSNRFVQSDFVASWLGHHEAPQTFRLRNRNDITRFGMNFAVAGSGVLEVPEKVATLSKQVDNFEGLIKDRTFPPWRLRFSLALIAISGNDYARIANMSSSNDTMALIETVTTGIAKEVQRLQDLGMNRILVNNMHPLGCTPFRTRPNSYTHCDDVANAVAATHNKLLAEKLGNYRGNVMLLDLNTAFSRVVHPNPNATGSDDETLAKTFKNKLRPSCESFDPKGYCGQEDENGSPQYSVTDDLSKDMFSNFYWDDVHPTHTGWFVAMMQLEEEAKAFLDLKN</sequence>
<dbReference type="GO" id="GO:0006629">
    <property type="term" value="P:lipid metabolic process"/>
    <property type="evidence" value="ECO:0007669"/>
    <property type="project" value="UniProtKB-KW"/>
</dbReference>
<dbReference type="SUPFAM" id="SSF52266">
    <property type="entry name" value="SGNH hydrolase"/>
    <property type="match status" value="1"/>
</dbReference>
<comment type="similarity">
    <text evidence="1">Belongs to the 'GDSL' lipolytic enzyme family.</text>
</comment>
<proteinExistence type="inferred from homology"/>
<feature type="signal peptide" evidence="4">
    <location>
        <begin position="1"/>
        <end position="26"/>
    </location>
</feature>
<dbReference type="InterPro" id="IPR001087">
    <property type="entry name" value="GDSL"/>
</dbReference>
<accession>A0A811N2R1</accession>
<dbReference type="Gene3D" id="3.40.50.1110">
    <property type="entry name" value="SGNH hydrolase"/>
    <property type="match status" value="1"/>
</dbReference>